<organism evidence="4">
    <name type="scientific">marine metagenome</name>
    <dbReference type="NCBI Taxonomy" id="408172"/>
    <lineage>
        <taxon>unclassified sequences</taxon>
        <taxon>metagenomes</taxon>
        <taxon>ecological metagenomes</taxon>
    </lineage>
</organism>
<dbReference type="InterPro" id="IPR056179">
    <property type="entry name" value="DHQS_C"/>
</dbReference>
<dbReference type="PANTHER" id="PTHR43622">
    <property type="entry name" value="3-DEHYDROQUINATE SYNTHASE"/>
    <property type="match status" value="1"/>
</dbReference>
<gene>
    <name evidence="4" type="ORF">METZ01_LOCUS507867</name>
</gene>
<dbReference type="PANTHER" id="PTHR43622:SF7">
    <property type="entry name" value="3-DEHYDROQUINATE SYNTHASE, CHLOROPLASTIC"/>
    <property type="match status" value="1"/>
</dbReference>
<keyword evidence="1" id="KW-0520">NAD</keyword>
<evidence type="ECO:0000313" key="4">
    <source>
        <dbReference type="EMBL" id="SVE55013.1"/>
    </source>
</evidence>
<feature type="domain" description="3-dehydroquinate synthase C-terminal" evidence="3">
    <location>
        <begin position="1"/>
        <end position="132"/>
    </location>
</feature>
<dbReference type="EMBL" id="UINC01225103">
    <property type="protein sequence ID" value="SVE55013.1"/>
    <property type="molecule type" value="Genomic_DNA"/>
</dbReference>
<feature type="non-terminal residue" evidence="4">
    <location>
        <position position="1"/>
    </location>
</feature>
<name>A0A383EEZ9_9ZZZZ</name>
<protein>
    <recommendedName>
        <fullName evidence="3">3-dehydroquinate synthase C-terminal domain-containing protein</fullName>
    </recommendedName>
</protein>
<accession>A0A383EEZ9</accession>
<dbReference type="Pfam" id="PF24621">
    <property type="entry name" value="DHQS_C"/>
    <property type="match status" value="1"/>
</dbReference>
<evidence type="ECO:0000256" key="1">
    <source>
        <dbReference type="ARBA" id="ARBA00023027"/>
    </source>
</evidence>
<dbReference type="GO" id="GO:0009073">
    <property type="term" value="P:aromatic amino acid family biosynthetic process"/>
    <property type="evidence" value="ECO:0007669"/>
    <property type="project" value="TreeGrafter"/>
</dbReference>
<sequence length="170" mass="19815">WLSKNAKKIINNENKKFLKSAIIQSCKIKSKIISSDEKEDNLRKILNFGHTFAHGFEGAKKFSRRLSHGEAVLLGMMVACELAHKKKLLDTKELILIKKHYINLNLPMNIKEFFKKKDIDKIISFMEKDKKNLNEKINLVLIKKIGKTLKPNSVYIDRNELKKFLLSNYI</sequence>
<dbReference type="Gene3D" id="1.20.1090.10">
    <property type="entry name" value="Dehydroquinate synthase-like - alpha domain"/>
    <property type="match status" value="1"/>
</dbReference>
<keyword evidence="2" id="KW-0456">Lyase</keyword>
<dbReference type="InterPro" id="IPR050071">
    <property type="entry name" value="Dehydroquinate_synthase"/>
</dbReference>
<dbReference type="GO" id="GO:0003856">
    <property type="term" value="F:3-dehydroquinate synthase activity"/>
    <property type="evidence" value="ECO:0007669"/>
    <property type="project" value="TreeGrafter"/>
</dbReference>
<reference evidence="4" key="1">
    <citation type="submission" date="2018-05" db="EMBL/GenBank/DDBJ databases">
        <authorList>
            <person name="Lanie J.A."/>
            <person name="Ng W.-L."/>
            <person name="Kazmierczak K.M."/>
            <person name="Andrzejewski T.M."/>
            <person name="Davidsen T.M."/>
            <person name="Wayne K.J."/>
            <person name="Tettelin H."/>
            <person name="Glass J.I."/>
            <person name="Rusch D."/>
            <person name="Podicherti R."/>
            <person name="Tsui H.-C.T."/>
            <person name="Winkler M.E."/>
        </authorList>
    </citation>
    <scope>NUCLEOTIDE SEQUENCE</scope>
</reference>
<evidence type="ECO:0000256" key="2">
    <source>
        <dbReference type="ARBA" id="ARBA00023239"/>
    </source>
</evidence>
<dbReference type="SUPFAM" id="SSF56796">
    <property type="entry name" value="Dehydroquinate synthase-like"/>
    <property type="match status" value="1"/>
</dbReference>
<evidence type="ECO:0000259" key="3">
    <source>
        <dbReference type="Pfam" id="PF24621"/>
    </source>
</evidence>
<dbReference type="AlphaFoldDB" id="A0A383EEZ9"/>
<proteinExistence type="predicted"/>